<feature type="domain" description="Peptidase S11 D-alanyl-D-alanine carboxypeptidase A N-terminal" evidence="8">
    <location>
        <begin position="28"/>
        <end position="257"/>
    </location>
</feature>
<evidence type="ECO:0000256" key="4">
    <source>
        <dbReference type="ARBA" id="ARBA00022960"/>
    </source>
</evidence>
<reference evidence="9 10" key="1">
    <citation type="submission" date="2023-04" db="EMBL/GenBank/DDBJ databases">
        <title>Genome sequence of Halobacillus naozhouensis KACC 21980.</title>
        <authorList>
            <person name="Kim S."/>
            <person name="Heo J."/>
            <person name="Kwon S.-W."/>
        </authorList>
    </citation>
    <scope>NUCLEOTIDE SEQUENCE [LARGE SCALE GENOMIC DNA]</scope>
    <source>
        <strain evidence="9 10">KCTC 13234</strain>
    </source>
</reference>
<organism evidence="9 10">
    <name type="scientific">Halobacillus naozhouensis</name>
    <dbReference type="NCBI Taxonomy" id="554880"/>
    <lineage>
        <taxon>Bacteria</taxon>
        <taxon>Bacillati</taxon>
        <taxon>Bacillota</taxon>
        <taxon>Bacilli</taxon>
        <taxon>Bacillales</taxon>
        <taxon>Bacillaceae</taxon>
        <taxon>Halobacillus</taxon>
    </lineage>
</organism>
<dbReference type="InterPro" id="IPR012338">
    <property type="entry name" value="Beta-lactam/transpept-like"/>
</dbReference>
<accession>A0ABY8IYP5</accession>
<evidence type="ECO:0000256" key="6">
    <source>
        <dbReference type="ARBA" id="ARBA00023316"/>
    </source>
</evidence>
<dbReference type="RefSeq" id="WP_283075768.1">
    <property type="nucleotide sequence ID" value="NZ_CP121671.1"/>
</dbReference>
<gene>
    <name evidence="9" type="ORF">P9989_15485</name>
</gene>
<sequence>MRKIVAIVTVILTLQVFIVPTVFGETDSPSPPELKSEAAIVMDSKSGEVLYAKNAEKEMYPASLTKIATAIYTIEHVDLDEVATVSSNARHTEGTRVYLKEGERATLKKLLQGLLINSGNDAGVAIAEHISGSVEEFAEKLNDYLKTEIGVSDTHFENPHGLFNPNHVTTAEDLAKITKYAMNNEVFRTIFGTKKLKWDGAAWDTTLYSHHKLTRQKLYDKVVTGGKTGFVNQSGFTLATTAKKDNISLIIITLNSKFQRGAYNDTIKLLNYGFENFQTSSISEGTAYHVDGKEYIAPKKLYYTHFKTKQVVEKVKAGGVLEITDQAGKVLSSFQLKDPDSSVEKDASAQSAHHTGTGFPIQSHLPNLFVSIGLSIVDLFNKYI</sequence>
<keyword evidence="9" id="KW-0121">Carboxypeptidase</keyword>
<dbReference type="SUPFAM" id="SSF56601">
    <property type="entry name" value="beta-lactamase/transpeptidase-like"/>
    <property type="match status" value="1"/>
</dbReference>
<comment type="similarity">
    <text evidence="1 7">Belongs to the peptidase S11 family.</text>
</comment>
<protein>
    <submittedName>
        <fullName evidence="9">D-alanyl-D-alanine carboxypeptidase</fullName>
        <ecNumber evidence="9">3.4.-.-</ecNumber>
    </submittedName>
</protein>
<evidence type="ECO:0000313" key="10">
    <source>
        <dbReference type="Proteomes" id="UP001221597"/>
    </source>
</evidence>
<keyword evidence="6" id="KW-0961">Cell wall biogenesis/degradation</keyword>
<keyword evidence="10" id="KW-1185">Reference proteome</keyword>
<dbReference type="PRINTS" id="PR00725">
    <property type="entry name" value="DADACBPTASE1"/>
</dbReference>
<evidence type="ECO:0000313" key="9">
    <source>
        <dbReference type="EMBL" id="WFT73761.1"/>
    </source>
</evidence>
<keyword evidence="5" id="KW-0573">Peptidoglycan synthesis</keyword>
<dbReference type="PANTHER" id="PTHR21581">
    <property type="entry name" value="D-ALANYL-D-ALANINE CARBOXYPEPTIDASE"/>
    <property type="match status" value="1"/>
</dbReference>
<evidence type="ECO:0000256" key="7">
    <source>
        <dbReference type="RuleBase" id="RU004016"/>
    </source>
</evidence>
<evidence type="ECO:0000256" key="5">
    <source>
        <dbReference type="ARBA" id="ARBA00022984"/>
    </source>
</evidence>
<evidence type="ECO:0000259" key="8">
    <source>
        <dbReference type="Pfam" id="PF00768"/>
    </source>
</evidence>
<dbReference type="GO" id="GO:0004180">
    <property type="term" value="F:carboxypeptidase activity"/>
    <property type="evidence" value="ECO:0007669"/>
    <property type="project" value="UniProtKB-KW"/>
</dbReference>
<name>A0ABY8IYP5_9BACI</name>
<proteinExistence type="inferred from homology"/>
<dbReference type="Gene3D" id="3.40.710.10">
    <property type="entry name" value="DD-peptidase/beta-lactamase superfamily"/>
    <property type="match status" value="1"/>
</dbReference>
<dbReference type="PANTHER" id="PTHR21581:SF33">
    <property type="entry name" value="D-ALANYL-D-ALANINE CARBOXYPEPTIDASE DACB"/>
    <property type="match status" value="1"/>
</dbReference>
<keyword evidence="9" id="KW-0645">Protease</keyword>
<evidence type="ECO:0000256" key="3">
    <source>
        <dbReference type="ARBA" id="ARBA00022801"/>
    </source>
</evidence>
<evidence type="ECO:0000256" key="2">
    <source>
        <dbReference type="ARBA" id="ARBA00022729"/>
    </source>
</evidence>
<keyword evidence="2" id="KW-0732">Signal</keyword>
<dbReference type="Proteomes" id="UP001221597">
    <property type="component" value="Chromosome"/>
</dbReference>
<evidence type="ECO:0000256" key="1">
    <source>
        <dbReference type="ARBA" id="ARBA00007164"/>
    </source>
</evidence>
<keyword evidence="3 9" id="KW-0378">Hydrolase</keyword>
<dbReference type="Pfam" id="PF00768">
    <property type="entry name" value="Peptidase_S11"/>
    <property type="match status" value="1"/>
</dbReference>
<dbReference type="InterPro" id="IPR018044">
    <property type="entry name" value="Peptidase_S11"/>
</dbReference>
<dbReference type="EMBL" id="CP121671">
    <property type="protein sequence ID" value="WFT73761.1"/>
    <property type="molecule type" value="Genomic_DNA"/>
</dbReference>
<dbReference type="InterPro" id="IPR001967">
    <property type="entry name" value="Peptidase_S11_N"/>
</dbReference>
<dbReference type="EC" id="3.4.-.-" evidence="9"/>
<keyword evidence="4" id="KW-0133">Cell shape</keyword>